<dbReference type="GO" id="GO:0005524">
    <property type="term" value="F:ATP binding"/>
    <property type="evidence" value="ECO:0007669"/>
    <property type="project" value="UniProtKB-UniRule"/>
</dbReference>
<protein>
    <recommendedName>
        <fullName evidence="7">Shikimate kinase</fullName>
        <shortName evidence="7">SK</shortName>
        <ecNumber evidence="7">2.7.1.71</ecNumber>
    </recommendedName>
</protein>
<dbReference type="EC" id="2.7.1.71" evidence="7"/>
<keyword evidence="7" id="KW-0479">Metal-binding</keyword>
<keyword evidence="3 7" id="KW-0547">Nucleotide-binding</keyword>
<keyword evidence="2 7" id="KW-0808">Transferase</keyword>
<evidence type="ECO:0000256" key="3">
    <source>
        <dbReference type="ARBA" id="ARBA00022741"/>
    </source>
</evidence>
<dbReference type="HAMAP" id="MF_00109">
    <property type="entry name" value="Shikimate_kinase"/>
    <property type="match status" value="1"/>
</dbReference>
<dbReference type="UniPathway" id="UPA00053">
    <property type="reaction ID" value="UER00088"/>
</dbReference>
<keyword evidence="9" id="KW-1185">Reference proteome</keyword>
<dbReference type="Pfam" id="PF01202">
    <property type="entry name" value="SKI"/>
    <property type="match status" value="1"/>
</dbReference>
<keyword evidence="1 7" id="KW-0028">Amino-acid biosynthesis</keyword>
<evidence type="ECO:0000256" key="1">
    <source>
        <dbReference type="ARBA" id="ARBA00022605"/>
    </source>
</evidence>
<proteinExistence type="inferred from homology"/>
<dbReference type="EMBL" id="FNVP01000003">
    <property type="protein sequence ID" value="SEF82769.1"/>
    <property type="molecule type" value="Genomic_DNA"/>
</dbReference>
<comment type="function">
    <text evidence="7">Catalyzes the specific phosphorylation of the 3-hydroxyl group of shikimic acid using ATP as a cosubstrate.</text>
</comment>
<comment type="caution">
    <text evidence="7">Lacks conserved residue(s) required for the propagation of feature annotation.</text>
</comment>
<name>A0A1H5V619_9FLAO</name>
<evidence type="ECO:0000313" key="8">
    <source>
        <dbReference type="EMBL" id="SEF82769.1"/>
    </source>
</evidence>
<dbReference type="GO" id="GO:0004765">
    <property type="term" value="F:shikimate kinase activity"/>
    <property type="evidence" value="ECO:0007669"/>
    <property type="project" value="UniProtKB-UniRule"/>
</dbReference>
<comment type="cofactor">
    <cofactor evidence="7">
        <name>Mg(2+)</name>
        <dbReference type="ChEBI" id="CHEBI:18420"/>
    </cofactor>
    <text evidence="7">Binds 1 Mg(2+) ion per subunit.</text>
</comment>
<comment type="subcellular location">
    <subcellularLocation>
        <location evidence="7">Cytoplasm</location>
    </subcellularLocation>
</comment>
<feature type="binding site" evidence="7">
    <location>
        <position position="57"/>
    </location>
    <ligand>
        <name>substrate</name>
    </ligand>
</feature>
<feature type="binding site" evidence="7">
    <location>
        <position position="33"/>
    </location>
    <ligand>
        <name>substrate</name>
    </ligand>
</feature>
<accession>A0A1H5V619</accession>
<keyword evidence="4 7" id="KW-0418">Kinase</keyword>
<dbReference type="GO" id="GO:0009423">
    <property type="term" value="P:chorismate biosynthetic process"/>
    <property type="evidence" value="ECO:0007669"/>
    <property type="project" value="UniProtKB-UniRule"/>
</dbReference>
<dbReference type="RefSeq" id="WP_103999175.1">
    <property type="nucleotide sequence ID" value="NZ_FNVP01000003.1"/>
</dbReference>
<dbReference type="CDD" id="cd00464">
    <property type="entry name" value="SK"/>
    <property type="match status" value="1"/>
</dbReference>
<dbReference type="PANTHER" id="PTHR21087:SF16">
    <property type="entry name" value="SHIKIMATE KINASE 1, CHLOROPLASTIC"/>
    <property type="match status" value="1"/>
</dbReference>
<evidence type="ECO:0000256" key="5">
    <source>
        <dbReference type="ARBA" id="ARBA00022840"/>
    </source>
</evidence>
<gene>
    <name evidence="7" type="primary">aroK</name>
    <name evidence="8" type="ORF">SAMN04488130_10381</name>
</gene>
<reference evidence="9" key="1">
    <citation type="submission" date="2016-10" db="EMBL/GenBank/DDBJ databases">
        <authorList>
            <person name="Varghese N."/>
            <person name="Submissions S."/>
        </authorList>
    </citation>
    <scope>NUCLEOTIDE SEQUENCE [LARGE SCALE GENOMIC DNA]</scope>
    <source>
        <strain evidence="9">CGMCC 1.9230</strain>
    </source>
</reference>
<feature type="binding site" evidence="7">
    <location>
        <begin position="11"/>
        <end position="16"/>
    </location>
    <ligand>
        <name>ATP</name>
        <dbReference type="ChEBI" id="CHEBI:30616"/>
    </ligand>
</feature>
<dbReference type="GO" id="GO:0009073">
    <property type="term" value="P:aromatic amino acid family biosynthetic process"/>
    <property type="evidence" value="ECO:0007669"/>
    <property type="project" value="UniProtKB-KW"/>
</dbReference>
<evidence type="ECO:0000256" key="7">
    <source>
        <dbReference type="HAMAP-Rule" id="MF_00109"/>
    </source>
</evidence>
<dbReference type="InterPro" id="IPR027417">
    <property type="entry name" value="P-loop_NTPase"/>
</dbReference>
<keyword evidence="7" id="KW-0963">Cytoplasm</keyword>
<evidence type="ECO:0000256" key="2">
    <source>
        <dbReference type="ARBA" id="ARBA00022679"/>
    </source>
</evidence>
<keyword evidence="7" id="KW-0460">Magnesium</keyword>
<evidence type="ECO:0000256" key="4">
    <source>
        <dbReference type="ARBA" id="ARBA00022777"/>
    </source>
</evidence>
<dbReference type="Gene3D" id="3.40.50.300">
    <property type="entry name" value="P-loop containing nucleotide triphosphate hydrolases"/>
    <property type="match status" value="1"/>
</dbReference>
<dbReference type="AlphaFoldDB" id="A0A1H5V619"/>
<dbReference type="Proteomes" id="UP000236737">
    <property type="component" value="Unassembled WGS sequence"/>
</dbReference>
<keyword evidence="5 7" id="KW-0067">ATP-binding</keyword>
<feature type="binding site" evidence="7">
    <location>
        <position position="142"/>
    </location>
    <ligand>
        <name>substrate</name>
    </ligand>
</feature>
<dbReference type="GO" id="GO:0008652">
    <property type="term" value="P:amino acid biosynthetic process"/>
    <property type="evidence" value="ECO:0007669"/>
    <property type="project" value="UniProtKB-KW"/>
</dbReference>
<comment type="similarity">
    <text evidence="7">Belongs to the shikimate kinase family.</text>
</comment>
<feature type="binding site" evidence="7">
    <location>
        <position position="15"/>
    </location>
    <ligand>
        <name>Mg(2+)</name>
        <dbReference type="ChEBI" id="CHEBI:18420"/>
    </ligand>
</feature>
<organism evidence="8 9">
    <name type="scientific">Flavobacterium urumqiense</name>
    <dbReference type="NCBI Taxonomy" id="935224"/>
    <lineage>
        <taxon>Bacteria</taxon>
        <taxon>Pseudomonadati</taxon>
        <taxon>Bacteroidota</taxon>
        <taxon>Flavobacteriia</taxon>
        <taxon>Flavobacteriales</taxon>
        <taxon>Flavobacteriaceae</taxon>
        <taxon>Flavobacterium</taxon>
    </lineage>
</organism>
<feature type="binding site" evidence="7">
    <location>
        <position position="120"/>
    </location>
    <ligand>
        <name>ATP</name>
        <dbReference type="ChEBI" id="CHEBI:30616"/>
    </ligand>
</feature>
<dbReference type="InterPro" id="IPR000623">
    <property type="entry name" value="Shikimate_kinase/TSH1"/>
</dbReference>
<keyword evidence="6 7" id="KW-0057">Aromatic amino acid biosynthesis</keyword>
<dbReference type="SUPFAM" id="SSF52540">
    <property type="entry name" value="P-loop containing nucleoside triphosphate hydrolases"/>
    <property type="match status" value="1"/>
</dbReference>
<dbReference type="PANTHER" id="PTHR21087">
    <property type="entry name" value="SHIKIMATE KINASE"/>
    <property type="match status" value="1"/>
</dbReference>
<comment type="catalytic activity">
    <reaction evidence="7">
        <text>shikimate + ATP = 3-phosphoshikimate + ADP + H(+)</text>
        <dbReference type="Rhea" id="RHEA:13121"/>
        <dbReference type="ChEBI" id="CHEBI:15378"/>
        <dbReference type="ChEBI" id="CHEBI:30616"/>
        <dbReference type="ChEBI" id="CHEBI:36208"/>
        <dbReference type="ChEBI" id="CHEBI:145989"/>
        <dbReference type="ChEBI" id="CHEBI:456216"/>
        <dbReference type="EC" id="2.7.1.71"/>
    </reaction>
</comment>
<comment type="subunit">
    <text evidence="7">Monomer.</text>
</comment>
<dbReference type="InterPro" id="IPR031322">
    <property type="entry name" value="Shikimate/glucono_kinase"/>
</dbReference>
<dbReference type="GO" id="GO:0000287">
    <property type="term" value="F:magnesium ion binding"/>
    <property type="evidence" value="ECO:0007669"/>
    <property type="project" value="UniProtKB-UniRule"/>
</dbReference>
<evidence type="ECO:0000313" key="9">
    <source>
        <dbReference type="Proteomes" id="UP000236737"/>
    </source>
</evidence>
<dbReference type="PRINTS" id="PR01100">
    <property type="entry name" value="SHIKIMTKNASE"/>
</dbReference>
<evidence type="ECO:0000256" key="6">
    <source>
        <dbReference type="ARBA" id="ARBA00023141"/>
    </source>
</evidence>
<dbReference type="GO" id="GO:0005829">
    <property type="term" value="C:cytosol"/>
    <property type="evidence" value="ECO:0007669"/>
    <property type="project" value="TreeGrafter"/>
</dbReference>
<sequence>MRKIILLGYMGCGKSTIAKTLSRIIRTPFVDLDEYIEEKTNLSISAIFEKHGEIYFRKVEHESFLELLNSSKDMIIGLGGGTPCYANNHELLKGENVLSIYLSASIATLFNRLSANKSKRPLIANKNDEEMKEFIAMHLFERSFYYNQAQYKVNVDNKTVDQVVLDIVSFLA</sequence>
<comment type="pathway">
    <text evidence="7">Metabolic intermediate biosynthesis; chorismate biosynthesis; chorismate from D-erythrose 4-phosphate and phosphoenolpyruvate: step 5/7.</text>
</comment>
<feature type="binding site" evidence="7">
    <location>
        <position position="80"/>
    </location>
    <ligand>
        <name>substrate</name>
    </ligand>
</feature>
<dbReference type="OrthoDB" id="9800332at2"/>